<reference evidence="2 3" key="1">
    <citation type="journal article" date="2016" name="Nat. Commun.">
        <title>Thousands of microbial genomes shed light on interconnected biogeochemical processes in an aquifer system.</title>
        <authorList>
            <person name="Anantharaman K."/>
            <person name="Brown C.T."/>
            <person name="Hug L.A."/>
            <person name="Sharon I."/>
            <person name="Castelle C.J."/>
            <person name="Probst A.J."/>
            <person name="Thomas B.C."/>
            <person name="Singh A."/>
            <person name="Wilkins M.J."/>
            <person name="Karaoz U."/>
            <person name="Brodie E.L."/>
            <person name="Williams K.H."/>
            <person name="Hubbard S.S."/>
            <person name="Banfield J.F."/>
        </authorList>
    </citation>
    <scope>NUCLEOTIDE SEQUENCE [LARGE SCALE GENOMIC DNA]</scope>
</reference>
<proteinExistence type="predicted"/>
<name>A0A1F7IKR9_9BACT</name>
<accession>A0A1F7IKR9</accession>
<dbReference type="Proteomes" id="UP000178040">
    <property type="component" value="Unassembled WGS sequence"/>
</dbReference>
<organism evidence="2 3">
    <name type="scientific">Candidatus Roizmanbacteria bacterium RIFCSPLOWO2_01_FULL_37_16</name>
    <dbReference type="NCBI Taxonomy" id="1802058"/>
    <lineage>
        <taxon>Bacteria</taxon>
        <taxon>Candidatus Roizmaniibacteriota</taxon>
    </lineage>
</organism>
<dbReference type="AlphaFoldDB" id="A0A1F7IKR9"/>
<keyword evidence="1" id="KW-0812">Transmembrane</keyword>
<evidence type="ECO:0000313" key="2">
    <source>
        <dbReference type="EMBL" id="OGK43957.1"/>
    </source>
</evidence>
<evidence type="ECO:0008006" key="4">
    <source>
        <dbReference type="Google" id="ProtNLM"/>
    </source>
</evidence>
<protein>
    <recommendedName>
        <fullName evidence="4">Type II secretion system protein GspH</fullName>
    </recommendedName>
</protein>
<dbReference type="EMBL" id="MGAI01000035">
    <property type="protein sequence ID" value="OGK43957.1"/>
    <property type="molecule type" value="Genomic_DNA"/>
</dbReference>
<feature type="transmembrane region" description="Helical" evidence="1">
    <location>
        <begin position="7"/>
        <end position="26"/>
    </location>
</feature>
<keyword evidence="1" id="KW-1133">Transmembrane helix</keyword>
<sequence length="165" mass="17960">MRKSFTLIEILLVVTIVTLFTGYSIVNYNIFSQVKLLEKEANFLVDVLALTKGKAKAADISFICSGLEEFGGYQVEINSSSYNFKQCCRDINTKAITTCGAEIQAYDFSTSISKVSGASRVDFYPLTGNTTDSTIRIKNENSAKCLEISITAIGVITVGDAPFSC</sequence>
<evidence type="ECO:0000313" key="3">
    <source>
        <dbReference type="Proteomes" id="UP000178040"/>
    </source>
</evidence>
<comment type="caution">
    <text evidence="2">The sequence shown here is derived from an EMBL/GenBank/DDBJ whole genome shotgun (WGS) entry which is preliminary data.</text>
</comment>
<keyword evidence="1" id="KW-0472">Membrane</keyword>
<gene>
    <name evidence="2" type="ORF">A3B40_04090</name>
</gene>
<evidence type="ECO:0000256" key="1">
    <source>
        <dbReference type="SAM" id="Phobius"/>
    </source>
</evidence>